<dbReference type="InterPro" id="IPR012341">
    <property type="entry name" value="6hp_glycosidase-like_sf"/>
</dbReference>
<reference evidence="1 2" key="1">
    <citation type="journal article" date="2019" name="Int. J. Syst. Evol. Microbiol.">
        <title>The Global Catalogue of Microorganisms (GCM) 10K type strain sequencing project: providing services to taxonomists for standard genome sequencing and annotation.</title>
        <authorList>
            <consortium name="The Broad Institute Genomics Platform"/>
            <consortium name="The Broad Institute Genome Sequencing Center for Infectious Disease"/>
            <person name="Wu L."/>
            <person name="Ma J."/>
        </authorList>
    </citation>
    <scope>NUCLEOTIDE SEQUENCE [LARGE SCALE GENOMIC DNA]</scope>
    <source>
        <strain evidence="1 2">JCM 12662</strain>
    </source>
</reference>
<dbReference type="PANTHER" id="PTHR11051:SF8">
    <property type="entry name" value="PROTEIN-GLUCOSYLGALACTOSYLHYDROXYLYSINE GLUCOSIDASE"/>
    <property type="match status" value="1"/>
</dbReference>
<protein>
    <recommendedName>
        <fullName evidence="3">Glycoside hydrolase family 65</fullName>
    </recommendedName>
</protein>
<evidence type="ECO:0000313" key="2">
    <source>
        <dbReference type="Proteomes" id="UP001501166"/>
    </source>
</evidence>
<dbReference type="EMBL" id="BAAACW010000137">
    <property type="protein sequence ID" value="GAA0369152.1"/>
    <property type="molecule type" value="Genomic_DNA"/>
</dbReference>
<name>A0ABN0XP28_9LACT</name>
<dbReference type="RefSeq" id="WP_343756462.1">
    <property type="nucleotide sequence ID" value="NZ_BAAACW010000137.1"/>
</dbReference>
<dbReference type="PANTHER" id="PTHR11051">
    <property type="entry name" value="GLYCOSYL HYDROLASE-RELATED"/>
    <property type="match status" value="1"/>
</dbReference>
<proteinExistence type="predicted"/>
<accession>A0ABN0XP28</accession>
<sequence length="667" mass="76771">MTSIDHESILTVGNGEFAFNTDVTGLQSLSHYYEEKDVPLVTMSQWGWHSSPRLEQPHRFTFEDVELTSYTHEDKEVSYAVTMQEGNEDAYNWMRKNPHKYNLGRLALLWKNQPLKPVQLSSINQELILLEGKINSQFNIEGVPVSVTTVVGQSQDSVSFRIESEALKNGDLSISLAFPYGSHKKSASDWQSQDRHQSELNTTEDSYVIKRTMDDTSYFVSLLSDNQMTLTQVDTHDFVIQTEETTLELTSLFSQEEASSVHSFEKNKTESKEKWTAFWNKGGMIDFSSSTDPRANELERRMVLSLYLIAAQGTGSLPPQETGLTMNSWYGKFHLEMHLWHNAFLPLWGHEELIMPSLRWYKNHLNQAIENAKRNGYKGARWPKMIGFDAIDSPSTIATLLIWQQTHIIYMLELVYQASKDNQLIDDYFEVVEETIGFVCDFFVYDEETQTYHLTGPIIPSQEVYESMDVKNPTFELEYWRFTLGLAIKWADRKQVSQDKWKDVYDHIAKPTIHKGVYLGHEQAKDTYETYNHDHPSMTGMYGLIPNDRIDSQVMADTIDKILECWEMDTMWGWDFAMMAMTATRLNNPSQAIDILLMDASKNHYSTNGHNYQKTRKDLPVYLPGNGSLLLALSLMAAGTKDGRVQSGFPKDSGWILNYEDIRPFPY</sequence>
<dbReference type="Gene3D" id="1.50.10.10">
    <property type="match status" value="1"/>
</dbReference>
<evidence type="ECO:0000313" key="1">
    <source>
        <dbReference type="EMBL" id="GAA0369152.1"/>
    </source>
</evidence>
<dbReference type="SUPFAM" id="SSF48208">
    <property type="entry name" value="Six-hairpin glycosidases"/>
    <property type="match status" value="1"/>
</dbReference>
<dbReference type="Proteomes" id="UP001501166">
    <property type="component" value="Unassembled WGS sequence"/>
</dbReference>
<evidence type="ECO:0008006" key="3">
    <source>
        <dbReference type="Google" id="ProtNLM"/>
    </source>
</evidence>
<gene>
    <name evidence="1" type="ORF">GCM10008932_21020</name>
</gene>
<organism evidence="1 2">
    <name type="scientific">Alkalibacterium iburiense</name>
    <dbReference type="NCBI Taxonomy" id="290589"/>
    <lineage>
        <taxon>Bacteria</taxon>
        <taxon>Bacillati</taxon>
        <taxon>Bacillota</taxon>
        <taxon>Bacilli</taxon>
        <taxon>Lactobacillales</taxon>
        <taxon>Carnobacteriaceae</taxon>
        <taxon>Alkalibacterium</taxon>
    </lineage>
</organism>
<comment type="caution">
    <text evidence="1">The sequence shown here is derived from an EMBL/GenBank/DDBJ whole genome shotgun (WGS) entry which is preliminary data.</text>
</comment>
<keyword evidence="2" id="KW-1185">Reference proteome</keyword>
<dbReference type="InterPro" id="IPR008928">
    <property type="entry name" value="6-hairpin_glycosidase_sf"/>
</dbReference>